<name>A0A8T0RVH2_PANVG</name>
<sequence>MWPKATHGFFMHPPLLKVTAGRRKNMMKSALEGGSSRKKSATEGGNGRKKHECPICHQLEYHWYTCKNGNPENIAIMEAARGLPKKRFKKATPCSTETSVFCGHSSTRDGLPTQQDSGQCYTPEMQEKIIYKNWCQQKKGHKTVLQQVLQILGLADLELDPMTLFFSKHCTLPLFIKTLDPTKPQRM</sequence>
<dbReference type="Proteomes" id="UP000823388">
    <property type="component" value="Chromosome 5N"/>
</dbReference>
<evidence type="ECO:0000313" key="3">
    <source>
        <dbReference type="Proteomes" id="UP000823388"/>
    </source>
</evidence>
<accession>A0A8T0RVH2</accession>
<dbReference type="AlphaFoldDB" id="A0A8T0RVH2"/>
<feature type="region of interest" description="Disordered" evidence="1">
    <location>
        <begin position="29"/>
        <end position="50"/>
    </location>
</feature>
<comment type="caution">
    <text evidence="2">The sequence shown here is derived from an EMBL/GenBank/DDBJ whole genome shotgun (WGS) entry which is preliminary data.</text>
</comment>
<organism evidence="2 3">
    <name type="scientific">Panicum virgatum</name>
    <name type="common">Blackwell switchgrass</name>
    <dbReference type="NCBI Taxonomy" id="38727"/>
    <lineage>
        <taxon>Eukaryota</taxon>
        <taxon>Viridiplantae</taxon>
        <taxon>Streptophyta</taxon>
        <taxon>Embryophyta</taxon>
        <taxon>Tracheophyta</taxon>
        <taxon>Spermatophyta</taxon>
        <taxon>Magnoliopsida</taxon>
        <taxon>Liliopsida</taxon>
        <taxon>Poales</taxon>
        <taxon>Poaceae</taxon>
        <taxon>PACMAD clade</taxon>
        <taxon>Panicoideae</taxon>
        <taxon>Panicodae</taxon>
        <taxon>Paniceae</taxon>
        <taxon>Panicinae</taxon>
        <taxon>Panicum</taxon>
        <taxon>Panicum sect. Hiantes</taxon>
    </lineage>
</organism>
<evidence type="ECO:0000313" key="2">
    <source>
        <dbReference type="EMBL" id="KAG2589095.1"/>
    </source>
</evidence>
<reference evidence="2" key="1">
    <citation type="submission" date="2020-05" db="EMBL/GenBank/DDBJ databases">
        <title>WGS assembly of Panicum virgatum.</title>
        <authorList>
            <person name="Lovell J.T."/>
            <person name="Jenkins J."/>
            <person name="Shu S."/>
            <person name="Juenger T.E."/>
            <person name="Schmutz J."/>
        </authorList>
    </citation>
    <scope>NUCLEOTIDE SEQUENCE</scope>
    <source>
        <strain evidence="2">AP13</strain>
    </source>
</reference>
<keyword evidence="3" id="KW-1185">Reference proteome</keyword>
<dbReference type="EMBL" id="CM029046">
    <property type="protein sequence ID" value="KAG2589095.1"/>
    <property type="molecule type" value="Genomic_DNA"/>
</dbReference>
<evidence type="ECO:0000256" key="1">
    <source>
        <dbReference type="SAM" id="MobiDB-lite"/>
    </source>
</evidence>
<protein>
    <submittedName>
        <fullName evidence="2">Uncharacterized protein</fullName>
    </submittedName>
</protein>
<proteinExistence type="predicted"/>
<gene>
    <name evidence="2" type="ORF">PVAP13_5NG256181</name>
</gene>